<dbReference type="GO" id="GO:0003677">
    <property type="term" value="F:DNA binding"/>
    <property type="evidence" value="ECO:0007669"/>
    <property type="project" value="UniProtKB-KW"/>
</dbReference>
<dbReference type="InterPro" id="IPR032675">
    <property type="entry name" value="LRR_dom_sf"/>
</dbReference>
<keyword evidence="7" id="KW-0238">DNA-binding</keyword>
<evidence type="ECO:0000259" key="12">
    <source>
        <dbReference type="PROSITE" id="PS50090"/>
    </source>
</evidence>
<feature type="domain" description="HTH myb-type" evidence="13">
    <location>
        <begin position="546"/>
        <end position="574"/>
    </location>
</feature>
<evidence type="ECO:0000256" key="8">
    <source>
        <dbReference type="ARBA" id="ARBA00023136"/>
    </source>
</evidence>
<dbReference type="PANTHER" id="PTHR27000">
    <property type="entry name" value="LEUCINE-RICH REPEAT RECEPTOR-LIKE PROTEIN KINASE FAMILY PROTEIN-RELATED"/>
    <property type="match status" value="1"/>
</dbReference>
<evidence type="ECO:0000256" key="11">
    <source>
        <dbReference type="SAM" id="Phobius"/>
    </source>
</evidence>
<dbReference type="Pfam" id="PF00560">
    <property type="entry name" value="LRR_1"/>
    <property type="match status" value="3"/>
</dbReference>
<dbReference type="GO" id="GO:0016020">
    <property type="term" value="C:membrane"/>
    <property type="evidence" value="ECO:0007669"/>
    <property type="project" value="UniProtKB-SubCell"/>
</dbReference>
<dbReference type="InterPro" id="IPR017930">
    <property type="entry name" value="Myb_dom"/>
</dbReference>
<keyword evidence="3 11" id="KW-0812">Transmembrane</keyword>
<keyword evidence="14" id="KW-0808">Transferase</keyword>
<evidence type="ECO:0000256" key="9">
    <source>
        <dbReference type="ARBA" id="ARBA00023170"/>
    </source>
</evidence>
<dbReference type="PROSITE" id="PS51294">
    <property type="entry name" value="HTH_MYB"/>
    <property type="match status" value="1"/>
</dbReference>
<dbReference type="PROSITE" id="PS50090">
    <property type="entry name" value="MYB_LIKE"/>
    <property type="match status" value="1"/>
</dbReference>
<dbReference type="InterPro" id="IPR009057">
    <property type="entry name" value="Homeodomain-like_sf"/>
</dbReference>
<dbReference type="InterPro" id="IPR001005">
    <property type="entry name" value="SANT/Myb"/>
</dbReference>
<keyword evidence="6 11" id="KW-1133">Transmembrane helix</keyword>
<dbReference type="FunFam" id="3.80.10.10:FF:000095">
    <property type="entry name" value="LRR receptor-like serine/threonine-protein kinase GSO1"/>
    <property type="match status" value="1"/>
</dbReference>
<gene>
    <name evidence="14" type="ORF">MUK42_25975</name>
</gene>
<evidence type="ECO:0000256" key="10">
    <source>
        <dbReference type="ARBA" id="ARBA00023180"/>
    </source>
</evidence>
<keyword evidence="8 11" id="KW-0472">Membrane</keyword>
<dbReference type="InterPro" id="IPR055414">
    <property type="entry name" value="LRR_R13L4/SHOC2-like"/>
</dbReference>
<evidence type="ECO:0000256" key="5">
    <source>
        <dbReference type="ARBA" id="ARBA00022737"/>
    </source>
</evidence>
<dbReference type="Gene3D" id="3.80.10.10">
    <property type="entry name" value="Ribonuclease Inhibitor"/>
    <property type="match status" value="4"/>
</dbReference>
<feature type="transmembrane region" description="Helical" evidence="11">
    <location>
        <begin position="776"/>
        <end position="796"/>
    </location>
</feature>
<keyword evidence="5" id="KW-0677">Repeat</keyword>
<dbReference type="Pfam" id="PF23598">
    <property type="entry name" value="LRR_14"/>
    <property type="match status" value="1"/>
</dbReference>
<comment type="subcellular location">
    <subcellularLocation>
        <location evidence="1">Membrane</location>
        <topology evidence="1">Single-pass membrane protein</topology>
    </subcellularLocation>
</comment>
<evidence type="ECO:0000256" key="1">
    <source>
        <dbReference type="ARBA" id="ARBA00004167"/>
    </source>
</evidence>
<organism evidence="14 15">
    <name type="scientific">Musa troglodytarum</name>
    <name type="common">fe'i banana</name>
    <dbReference type="NCBI Taxonomy" id="320322"/>
    <lineage>
        <taxon>Eukaryota</taxon>
        <taxon>Viridiplantae</taxon>
        <taxon>Streptophyta</taxon>
        <taxon>Embryophyta</taxon>
        <taxon>Tracheophyta</taxon>
        <taxon>Spermatophyta</taxon>
        <taxon>Magnoliopsida</taxon>
        <taxon>Liliopsida</taxon>
        <taxon>Zingiberales</taxon>
        <taxon>Musaceae</taxon>
        <taxon>Musa</taxon>
    </lineage>
</organism>
<keyword evidence="4" id="KW-0732">Signal</keyword>
<dbReference type="SMART" id="SM00369">
    <property type="entry name" value="LRR_TYP"/>
    <property type="match status" value="8"/>
</dbReference>
<evidence type="ECO:0000256" key="6">
    <source>
        <dbReference type="ARBA" id="ARBA00022989"/>
    </source>
</evidence>
<keyword evidence="10" id="KW-0325">Glycoprotein</keyword>
<dbReference type="AlphaFoldDB" id="A0A9E7JCM6"/>
<dbReference type="OrthoDB" id="2105857at2759"/>
<dbReference type="PROSITE" id="PS51450">
    <property type="entry name" value="LRR"/>
    <property type="match status" value="1"/>
</dbReference>
<dbReference type="SMART" id="SM00365">
    <property type="entry name" value="LRR_SD22"/>
    <property type="match status" value="7"/>
</dbReference>
<dbReference type="CDD" id="cd00167">
    <property type="entry name" value="SANT"/>
    <property type="match status" value="1"/>
</dbReference>
<feature type="domain" description="Myb-like" evidence="12">
    <location>
        <begin position="537"/>
        <end position="570"/>
    </location>
</feature>
<dbReference type="PRINTS" id="PR00019">
    <property type="entry name" value="LEURICHRPT"/>
</dbReference>
<keyword evidence="14" id="KW-0418">Kinase</keyword>
<dbReference type="InterPro" id="IPR003591">
    <property type="entry name" value="Leu-rich_rpt_typical-subtyp"/>
</dbReference>
<dbReference type="Pfam" id="PF13855">
    <property type="entry name" value="LRR_8"/>
    <property type="match status" value="1"/>
</dbReference>
<reference evidence="14" key="1">
    <citation type="submission" date="2022-05" db="EMBL/GenBank/DDBJ databases">
        <title>The Musa troglodytarum L. genome provides insights into the mechanism of non-climacteric behaviour and enrichment of carotenoids.</title>
        <authorList>
            <person name="Wang J."/>
        </authorList>
    </citation>
    <scope>NUCLEOTIDE SEQUENCE</scope>
    <source>
        <tissue evidence="14">Leaf</tissue>
    </source>
</reference>
<dbReference type="SUPFAM" id="SSF46689">
    <property type="entry name" value="Homeodomain-like"/>
    <property type="match status" value="1"/>
</dbReference>
<evidence type="ECO:0000313" key="15">
    <source>
        <dbReference type="Proteomes" id="UP001055439"/>
    </source>
</evidence>
<keyword evidence="2" id="KW-0433">Leucine-rich repeat</keyword>
<evidence type="ECO:0000256" key="3">
    <source>
        <dbReference type="ARBA" id="ARBA00022692"/>
    </source>
</evidence>
<dbReference type="InterPro" id="IPR001611">
    <property type="entry name" value="Leu-rich_rpt"/>
</dbReference>
<dbReference type="EMBL" id="CP097502">
    <property type="protein sequence ID" value="URD76021.1"/>
    <property type="molecule type" value="Genomic_DNA"/>
</dbReference>
<proteinExistence type="predicted"/>
<sequence>MAAAGSGSFQNGPISTLDLSGNSDITSAMLRWLSNATSLEYLLLSGCGSLTIESVQIALGALSNLKGLDLSFNSLEGEILELLNNVSSRGLKHLDLSANQLSGDVPGSLRDLEYLDLSGNSIVTLHILASLGNLTNLQHLDLGHNSISGQIPPTVGNFVQLKYLDLSWNSIRNHISGQIPETIGGLQNLHGLYLDDNLISGQIPATIGGLQNLHELYLSGNSVIGQIPDTIGRLHSLEYLDISNNNLSGSLPKTMGGLCNLTMIHLSQNNISGELTNLFDGLSACTQQTSLLSLYMQSNHLNGTIPSSMGRVSQLRDLYLSSNSLVGNITEAHFSNLTNLMTFEISFNFLHIILPNDWHPPFSVQYLGMSFCHLGGELPAWLQTQTQLSTLHLHGVGLLGNLPVWFTNFSSGLLRLNMSSNNLQGQLPFAPQLMLDLSNNSFVGPIPPSFAKATSLSLLSLSHNHINGSLPSFFCHMQSLQKNFLTGFKLNSNYKIFIYLELGSQPVAELHHLRPQDRALSLHCEKPLHGEGEGCWMLELCAKASRWSKIASQLPGRTDNEIKNFWNSCLEKKLRLRGIDPTTHRPLNEVETQEEAIRMYYSNSGANFEQLPEKPAFDRFPLIEIQTCLDSIESNANFYYQFHQPIVPLSQNECLVKPELCDNGGVMDVPENFGYGESSSNSGNWNCNVAPEMKHVVGSEALNWVSVSKVETLVEPYEHKHSSWRESQHAMSSEDFSTDPVSSLPRDLSDICFNGPREASAVKHEDDDKLDKLLEWTSIVVGFAVGFWLFIGTLIMKQAIRFAFFRWIDKANDWIYVQFAVKLTKLKSKWRTMT</sequence>
<evidence type="ECO:0000259" key="13">
    <source>
        <dbReference type="PROSITE" id="PS51294"/>
    </source>
</evidence>
<evidence type="ECO:0000256" key="4">
    <source>
        <dbReference type="ARBA" id="ARBA00022729"/>
    </source>
</evidence>
<dbReference type="Pfam" id="PF00249">
    <property type="entry name" value="Myb_DNA-binding"/>
    <property type="match status" value="1"/>
</dbReference>
<name>A0A9E7JCM6_9LILI</name>
<keyword evidence="15" id="KW-1185">Reference proteome</keyword>
<dbReference type="GO" id="GO:0016301">
    <property type="term" value="F:kinase activity"/>
    <property type="evidence" value="ECO:0007669"/>
    <property type="project" value="UniProtKB-KW"/>
</dbReference>
<dbReference type="Gene3D" id="1.10.10.60">
    <property type="entry name" value="Homeodomain-like"/>
    <property type="match status" value="1"/>
</dbReference>
<evidence type="ECO:0000256" key="2">
    <source>
        <dbReference type="ARBA" id="ARBA00022614"/>
    </source>
</evidence>
<keyword evidence="9 14" id="KW-0675">Receptor</keyword>
<dbReference type="PANTHER" id="PTHR27000:SF809">
    <property type="entry name" value="OS05G0170300 PROTEIN"/>
    <property type="match status" value="1"/>
</dbReference>
<dbReference type="SUPFAM" id="SSF52058">
    <property type="entry name" value="L domain-like"/>
    <property type="match status" value="1"/>
</dbReference>
<accession>A0A9E7JCM6</accession>
<evidence type="ECO:0000313" key="14">
    <source>
        <dbReference type="EMBL" id="URD76021.1"/>
    </source>
</evidence>
<dbReference type="Proteomes" id="UP001055439">
    <property type="component" value="Chromosome 1"/>
</dbReference>
<evidence type="ECO:0000256" key="7">
    <source>
        <dbReference type="ARBA" id="ARBA00023125"/>
    </source>
</evidence>
<protein>
    <submittedName>
        <fullName evidence="14">LRR receptor-like serine threonine-protein kinase</fullName>
    </submittedName>
</protein>